<dbReference type="InterPro" id="IPR002938">
    <property type="entry name" value="FAD-bd"/>
</dbReference>
<gene>
    <name evidence="3" type="ORF">CPA45_17475</name>
</gene>
<dbReference type="PANTHER" id="PTHR43747">
    <property type="entry name" value="FAD-BINDING PROTEIN"/>
    <property type="match status" value="1"/>
</dbReference>
<keyword evidence="4" id="KW-1185">Reference proteome</keyword>
<comment type="caution">
    <text evidence="3">The sequence shown here is derived from an EMBL/GenBank/DDBJ whole genome shotgun (WGS) entry which is preliminary data.</text>
</comment>
<dbReference type="SUPFAM" id="SSF51905">
    <property type="entry name" value="FAD/NAD(P)-binding domain"/>
    <property type="match status" value="1"/>
</dbReference>
<dbReference type="PANTHER" id="PTHR43747:SF5">
    <property type="entry name" value="FAD-BINDING DOMAIN-CONTAINING PROTEIN"/>
    <property type="match status" value="1"/>
</dbReference>
<dbReference type="Proteomes" id="UP000218677">
    <property type="component" value="Unassembled WGS sequence"/>
</dbReference>
<feature type="domain" description="FAD-binding" evidence="2">
    <location>
        <begin position="7"/>
        <end position="332"/>
    </location>
</feature>
<dbReference type="Gene3D" id="3.50.50.60">
    <property type="entry name" value="FAD/NAD(P)-binding domain"/>
    <property type="match status" value="1"/>
</dbReference>
<sequence>MADYRPYDVVIVGAGPAGLALGSLLRPEYRVLVLERRALPIRSSPIGESLPGAAAVLLQRLNLMAAFRDAGHRERGAAVSVWDNDKPFWRDAIQDPAGPGWYLDRREFEQMLRRRAQDAGVTLGEGCKQVDIRHRQGQWLLDTTLGSFRAPVLVDATGRSGHLGRRLGLRRYADDPLLCLYSFLDQVAESQDATMRIQADARGWWYTVPLPHGQRVLAYHMDIDDPLSRQLLRRPDALLARAREHALLAEVLEGLAPARVRGRPAGTSLLEVDQLPKVGSGFLAIGDALLAFDPLASQGLFHSLASAASAAKAIESGLHQSLGAYQQEMQAVSQRYLWHLKASYQGPRRFSQEAFWQRRQ</sequence>
<dbReference type="InterPro" id="IPR050816">
    <property type="entry name" value="Flavin-dep_Halogenase_NPB"/>
</dbReference>
<dbReference type="RefSeq" id="WP_096653730.1">
    <property type="nucleotide sequence ID" value="NZ_NWUX01000020.1"/>
</dbReference>
<accession>A0A2A4HGA7</accession>
<organism evidence="3 4">
    <name type="scientific">Vreelandella nigrificans</name>
    <dbReference type="NCBI Taxonomy" id="2042704"/>
    <lineage>
        <taxon>Bacteria</taxon>
        <taxon>Pseudomonadati</taxon>
        <taxon>Pseudomonadota</taxon>
        <taxon>Gammaproteobacteria</taxon>
        <taxon>Oceanospirillales</taxon>
        <taxon>Halomonadaceae</taxon>
        <taxon>Vreelandella</taxon>
    </lineage>
</organism>
<dbReference type="Gene3D" id="3.30.9.100">
    <property type="match status" value="1"/>
</dbReference>
<dbReference type="GO" id="GO:0071949">
    <property type="term" value="F:FAD binding"/>
    <property type="evidence" value="ECO:0007669"/>
    <property type="project" value="InterPro"/>
</dbReference>
<keyword evidence="1" id="KW-0560">Oxidoreductase</keyword>
<reference evidence="4" key="1">
    <citation type="submission" date="2017-09" db="EMBL/GenBank/DDBJ databases">
        <authorList>
            <person name="Cho G.-S."/>
            <person name="Oguntoyinbo F.A."/>
            <person name="Cnockaert M."/>
            <person name="Kabisch J."/>
            <person name="Neve H."/>
            <person name="Bockelmann W."/>
            <person name="Wenning M."/>
            <person name="Franz C.M."/>
            <person name="Vandamme P."/>
        </authorList>
    </citation>
    <scope>NUCLEOTIDE SEQUENCE [LARGE SCALE GENOMIC DNA]</scope>
    <source>
        <strain evidence="4">MBT G8648</strain>
    </source>
</reference>
<dbReference type="InterPro" id="IPR036188">
    <property type="entry name" value="FAD/NAD-bd_sf"/>
</dbReference>
<dbReference type="AlphaFoldDB" id="A0A2A4HGA7"/>
<evidence type="ECO:0000259" key="2">
    <source>
        <dbReference type="Pfam" id="PF01494"/>
    </source>
</evidence>
<dbReference type="Pfam" id="PF01494">
    <property type="entry name" value="FAD_binding_3"/>
    <property type="match status" value="1"/>
</dbReference>
<name>A0A2A4HGA7_9GAMM</name>
<evidence type="ECO:0000256" key="1">
    <source>
        <dbReference type="ARBA" id="ARBA00023002"/>
    </source>
</evidence>
<evidence type="ECO:0000313" key="4">
    <source>
        <dbReference type="Proteomes" id="UP000218677"/>
    </source>
</evidence>
<evidence type="ECO:0000313" key="3">
    <source>
        <dbReference type="EMBL" id="PCF94328.1"/>
    </source>
</evidence>
<dbReference type="EMBL" id="NWUX01000020">
    <property type="protein sequence ID" value="PCF94328.1"/>
    <property type="molecule type" value="Genomic_DNA"/>
</dbReference>
<proteinExistence type="predicted"/>
<dbReference type="GO" id="GO:0016491">
    <property type="term" value="F:oxidoreductase activity"/>
    <property type="evidence" value="ECO:0007669"/>
    <property type="project" value="UniProtKB-KW"/>
</dbReference>
<protein>
    <recommendedName>
        <fullName evidence="2">FAD-binding domain-containing protein</fullName>
    </recommendedName>
</protein>